<comment type="caution">
    <text evidence="2">The sequence shown here is derived from an EMBL/GenBank/DDBJ whole genome shotgun (WGS) entry which is preliminary data.</text>
</comment>
<dbReference type="InterPro" id="IPR001054">
    <property type="entry name" value="A/G_cyclase"/>
</dbReference>
<name>A0ABN9VU10_9DINO</name>
<dbReference type="InterPro" id="IPR029787">
    <property type="entry name" value="Nucleotide_cyclase"/>
</dbReference>
<dbReference type="PANTHER" id="PTHR43336:SF3">
    <property type="entry name" value="GUANYLATE CYCLASE DOMAIN-CONTAINING PROTEIN"/>
    <property type="match status" value="1"/>
</dbReference>
<evidence type="ECO:0000313" key="2">
    <source>
        <dbReference type="EMBL" id="CAK0877027.1"/>
    </source>
</evidence>
<feature type="non-terminal residue" evidence="2">
    <location>
        <position position="1"/>
    </location>
</feature>
<dbReference type="EMBL" id="CAUYUJ010017693">
    <property type="protein sequence ID" value="CAK0877027.1"/>
    <property type="molecule type" value="Genomic_DNA"/>
</dbReference>
<sequence>QDKVMLFVNQVAEIVHTIVDTWHGAANRNIGDAFLIVWRLHENAATWQRQKLGDMSVISLAQIVAAVNKSAVLQDYREHPGLVARLPGYRVRVNFGLHYGWAIEGAIGSEFKIDASYLSPHVSMAGQLEAVTKQYQVLILASEPLMRLCSAQMEAYFRAVDRVLLRGAREPLRLHTVDLNADILEYERAARPSTRLNQFELRREREAAKEEKLSHLFNVPSLFKTDEDLKMMRAKFPSTFFSSFRKGMLNYEAGEWDVARTELELTRNMLWGPSSPDGPSKALLDFMAQFDYEPSRATPKGWPGFREIAGT</sequence>
<reference evidence="2" key="1">
    <citation type="submission" date="2023-10" db="EMBL/GenBank/DDBJ databases">
        <authorList>
            <person name="Chen Y."/>
            <person name="Shah S."/>
            <person name="Dougan E. K."/>
            <person name="Thang M."/>
            <person name="Chan C."/>
        </authorList>
    </citation>
    <scope>NUCLEOTIDE SEQUENCE [LARGE SCALE GENOMIC DNA]</scope>
</reference>
<proteinExistence type="predicted"/>
<dbReference type="SUPFAM" id="SSF55073">
    <property type="entry name" value="Nucleotide cyclase"/>
    <property type="match status" value="1"/>
</dbReference>
<dbReference type="Gene3D" id="3.30.70.1230">
    <property type="entry name" value="Nucleotide cyclase"/>
    <property type="match status" value="1"/>
</dbReference>
<dbReference type="Pfam" id="PF00211">
    <property type="entry name" value="Guanylate_cyc"/>
    <property type="match status" value="1"/>
</dbReference>
<dbReference type="CDD" id="cd07302">
    <property type="entry name" value="CHD"/>
    <property type="match status" value="1"/>
</dbReference>
<dbReference type="Proteomes" id="UP001189429">
    <property type="component" value="Unassembled WGS sequence"/>
</dbReference>
<evidence type="ECO:0000259" key="1">
    <source>
        <dbReference type="PROSITE" id="PS50125"/>
    </source>
</evidence>
<organism evidence="2 3">
    <name type="scientific">Prorocentrum cordatum</name>
    <dbReference type="NCBI Taxonomy" id="2364126"/>
    <lineage>
        <taxon>Eukaryota</taxon>
        <taxon>Sar</taxon>
        <taxon>Alveolata</taxon>
        <taxon>Dinophyceae</taxon>
        <taxon>Prorocentrales</taxon>
        <taxon>Prorocentraceae</taxon>
        <taxon>Prorocentrum</taxon>
    </lineage>
</organism>
<dbReference type="PANTHER" id="PTHR43336">
    <property type="entry name" value="OXYGEN SENSOR HISTIDINE KINASE RESPONSE REGULATOR DEVS/DOSS"/>
    <property type="match status" value="1"/>
</dbReference>
<evidence type="ECO:0000313" key="3">
    <source>
        <dbReference type="Proteomes" id="UP001189429"/>
    </source>
</evidence>
<gene>
    <name evidence="2" type="ORF">PCOR1329_LOCUS61198</name>
</gene>
<keyword evidence="3" id="KW-1185">Reference proteome</keyword>
<protein>
    <recommendedName>
        <fullName evidence="1">Guanylate cyclase domain-containing protein</fullName>
    </recommendedName>
</protein>
<dbReference type="PROSITE" id="PS50125">
    <property type="entry name" value="GUANYLATE_CYCLASE_2"/>
    <property type="match status" value="1"/>
</dbReference>
<feature type="domain" description="Guanylate cyclase" evidence="1">
    <location>
        <begin position="1"/>
        <end position="129"/>
    </location>
</feature>
<accession>A0ABN9VU10</accession>